<evidence type="ECO:0000313" key="2">
    <source>
        <dbReference type="EMBL" id="EHQ04642.1"/>
    </source>
</evidence>
<dbReference type="Proteomes" id="UP000005737">
    <property type="component" value="Unassembled WGS sequence"/>
</dbReference>
<dbReference type="AlphaFoldDB" id="H2CLN1"/>
<feature type="compositionally biased region" description="Basic residues" evidence="1">
    <location>
        <begin position="107"/>
        <end position="119"/>
    </location>
</feature>
<evidence type="ECO:0000313" key="3">
    <source>
        <dbReference type="Proteomes" id="UP000005737"/>
    </source>
</evidence>
<feature type="region of interest" description="Disordered" evidence="1">
    <location>
        <begin position="85"/>
        <end position="119"/>
    </location>
</feature>
<dbReference type="HOGENOM" id="CLU_2058494_0_0_12"/>
<accession>H2CLN1</accession>
<organism evidence="2 3">
    <name type="scientific">Leptonema illini DSM 21528</name>
    <dbReference type="NCBI Taxonomy" id="929563"/>
    <lineage>
        <taxon>Bacteria</taxon>
        <taxon>Pseudomonadati</taxon>
        <taxon>Spirochaetota</taxon>
        <taxon>Spirochaetia</taxon>
        <taxon>Leptospirales</taxon>
        <taxon>Leptospiraceae</taxon>
        <taxon>Leptonema</taxon>
    </lineage>
</organism>
<evidence type="ECO:0000256" key="1">
    <source>
        <dbReference type="SAM" id="MobiDB-lite"/>
    </source>
</evidence>
<sequence>MSKGNPGVSKLLNSMKKLIREVNDKEICNRLEILMGVEREDIPPHLIRALFDDPLGFDADQIPEPFSQYAKHFLYMLKRDQRIQHRERIEKEKRKSARSKTATTSKKASRSRKTSSRPA</sequence>
<keyword evidence="3" id="KW-1185">Reference proteome</keyword>
<dbReference type="EMBL" id="JH597775">
    <property type="protein sequence ID" value="EHQ04642.1"/>
    <property type="molecule type" value="Genomic_DNA"/>
</dbReference>
<dbReference type="STRING" id="183.GCA_002009735_03675"/>
<reference evidence="2 3" key="1">
    <citation type="submission" date="2011-10" db="EMBL/GenBank/DDBJ databases">
        <title>The Improved High-Quality Draft genome of Leptonema illini DSM 21528.</title>
        <authorList>
            <consortium name="US DOE Joint Genome Institute (JGI-PGF)"/>
            <person name="Lucas S."/>
            <person name="Copeland A."/>
            <person name="Lapidus A."/>
            <person name="Glavina del Rio T."/>
            <person name="Dalin E."/>
            <person name="Tice H."/>
            <person name="Bruce D."/>
            <person name="Goodwin L."/>
            <person name="Pitluck S."/>
            <person name="Peters L."/>
            <person name="Mikhailova N."/>
            <person name="Held B."/>
            <person name="Kyrpides N."/>
            <person name="Mavromatis K."/>
            <person name="Ivanova N."/>
            <person name="Markowitz V."/>
            <person name="Cheng J.-F."/>
            <person name="Hugenholtz P."/>
            <person name="Woyke T."/>
            <person name="Wu D."/>
            <person name="Gronow S."/>
            <person name="Wellnitz S."/>
            <person name="Brambilla E.-M."/>
            <person name="Klenk H.-P."/>
            <person name="Eisen J.A."/>
        </authorList>
    </citation>
    <scope>NUCLEOTIDE SEQUENCE [LARGE SCALE GENOMIC DNA]</scope>
    <source>
        <strain evidence="2 3">DSM 21528</strain>
    </source>
</reference>
<name>H2CLN1_9LEPT</name>
<protein>
    <submittedName>
        <fullName evidence="2">Uncharacterized protein</fullName>
    </submittedName>
</protein>
<gene>
    <name evidence="2" type="ORF">Lepil_4164</name>
</gene>
<proteinExistence type="predicted"/>